<reference evidence="8 9" key="1">
    <citation type="submission" date="2020-03" db="EMBL/GenBank/DDBJ databases">
        <title>Soil Listeria distribution.</title>
        <authorList>
            <person name="Liao J."/>
            <person name="Wiedmann M."/>
        </authorList>
    </citation>
    <scope>NUCLEOTIDE SEQUENCE [LARGE SCALE GENOMIC DNA]</scope>
    <source>
        <strain evidence="8 9">FSL L7-1816</strain>
    </source>
</reference>
<dbReference type="GO" id="GO:0046294">
    <property type="term" value="P:formaldehyde catabolic process"/>
    <property type="evidence" value="ECO:0007669"/>
    <property type="project" value="InterPro"/>
</dbReference>
<dbReference type="PANTHER" id="PTHR10061">
    <property type="entry name" value="S-FORMYLGLUTATHIONE HYDROLASE"/>
    <property type="match status" value="1"/>
</dbReference>
<evidence type="ECO:0000256" key="2">
    <source>
        <dbReference type="ARBA" id="ARBA00022487"/>
    </source>
</evidence>
<dbReference type="EC" id="3.1.2.12" evidence="5 7"/>
<evidence type="ECO:0000256" key="1">
    <source>
        <dbReference type="ARBA" id="ARBA00005622"/>
    </source>
</evidence>
<dbReference type="AlphaFoldDB" id="A0A841Y439"/>
<organism evidence="8 9">
    <name type="scientific">Listeria booriae</name>
    <dbReference type="NCBI Taxonomy" id="1552123"/>
    <lineage>
        <taxon>Bacteria</taxon>
        <taxon>Bacillati</taxon>
        <taxon>Bacillota</taxon>
        <taxon>Bacilli</taxon>
        <taxon>Bacillales</taxon>
        <taxon>Listeriaceae</taxon>
        <taxon>Listeria</taxon>
    </lineage>
</organism>
<dbReference type="Gene3D" id="3.40.50.1820">
    <property type="entry name" value="alpha/beta hydrolase"/>
    <property type="match status" value="1"/>
</dbReference>
<dbReference type="InterPro" id="IPR029058">
    <property type="entry name" value="AB_hydrolase_fold"/>
</dbReference>
<dbReference type="Pfam" id="PF00756">
    <property type="entry name" value="Esterase"/>
    <property type="match status" value="1"/>
</dbReference>
<dbReference type="EMBL" id="JAAROV010000007">
    <property type="protein sequence ID" value="MBC1318397.1"/>
    <property type="molecule type" value="Genomic_DNA"/>
</dbReference>
<evidence type="ECO:0000313" key="8">
    <source>
        <dbReference type="EMBL" id="MBC1318397.1"/>
    </source>
</evidence>
<dbReference type="SUPFAM" id="SSF53474">
    <property type="entry name" value="alpha/beta-Hydrolases"/>
    <property type="match status" value="1"/>
</dbReference>
<dbReference type="RefSeq" id="WP_311772501.1">
    <property type="nucleotide sequence ID" value="NZ_JAAROV010000007.1"/>
</dbReference>
<keyword evidence="2 7" id="KW-0719">Serine esterase</keyword>
<name>A0A841Y439_9LIST</name>
<comment type="similarity">
    <text evidence="1 7">Belongs to the esterase D family.</text>
</comment>
<comment type="function">
    <text evidence="7">Serine hydrolase involved in the detoxification of formaldehyde.</text>
</comment>
<keyword evidence="3 7" id="KW-0378">Hydrolase</keyword>
<dbReference type="GO" id="GO:0005829">
    <property type="term" value="C:cytosol"/>
    <property type="evidence" value="ECO:0007669"/>
    <property type="project" value="TreeGrafter"/>
</dbReference>
<accession>A0A841Y439</accession>
<feature type="active site" description="Charge relay system" evidence="6">
    <location>
        <position position="226"/>
    </location>
</feature>
<feature type="active site" description="Charge relay system" evidence="6">
    <location>
        <position position="149"/>
    </location>
</feature>
<feature type="active site" description="Charge relay system" evidence="6">
    <location>
        <position position="256"/>
    </location>
</feature>
<sequence length="276" mass="31025">MTEKLELLEEHRVFDGTQRKYRHHSETLHCAMTFSLFLPNVEKFPNPSLIWWLSGLTCTDDNFTHKAGAQKKAAELGLALVMPDTSPRGETVADDEAWDLGQGAGFYVNATQQPWDANYQMYDYIVTELTTIVRETLGLTGSESIMGHSMGGHGALVIGLRNPDRFRAISAFSPIVNPSDVPWGMRAFDAYLGADKQAWASWDASKLLASHDGKPVPILLDQGTADNFLHVQLQPENLIALEGYPLEIRMQDGYDHSYYFIASFIDEHLKFHKTYL</sequence>
<dbReference type="PANTHER" id="PTHR10061:SF1">
    <property type="entry name" value="S-FORMYLGLUTATHIONE HYDROLASE YEIG"/>
    <property type="match status" value="1"/>
</dbReference>
<comment type="caution">
    <text evidence="8">The sequence shown here is derived from an EMBL/GenBank/DDBJ whole genome shotgun (WGS) entry which is preliminary data.</text>
</comment>
<dbReference type="Proteomes" id="UP000543379">
    <property type="component" value="Unassembled WGS sequence"/>
</dbReference>
<protein>
    <recommendedName>
        <fullName evidence="5 7">S-formylglutathione hydrolase</fullName>
        <ecNumber evidence="5 7">3.1.2.12</ecNumber>
    </recommendedName>
</protein>
<evidence type="ECO:0000256" key="6">
    <source>
        <dbReference type="PIRSR" id="PIRSR614186-1"/>
    </source>
</evidence>
<evidence type="ECO:0000313" key="9">
    <source>
        <dbReference type="Proteomes" id="UP000543379"/>
    </source>
</evidence>
<dbReference type="InterPro" id="IPR014186">
    <property type="entry name" value="S-formylglutathione_hydrol"/>
</dbReference>
<comment type="catalytic activity">
    <reaction evidence="4 7">
        <text>S-formylglutathione + H2O = formate + glutathione + H(+)</text>
        <dbReference type="Rhea" id="RHEA:14961"/>
        <dbReference type="ChEBI" id="CHEBI:15377"/>
        <dbReference type="ChEBI" id="CHEBI:15378"/>
        <dbReference type="ChEBI" id="CHEBI:15740"/>
        <dbReference type="ChEBI" id="CHEBI:57688"/>
        <dbReference type="ChEBI" id="CHEBI:57925"/>
        <dbReference type="EC" id="3.1.2.12"/>
    </reaction>
</comment>
<evidence type="ECO:0000256" key="3">
    <source>
        <dbReference type="ARBA" id="ARBA00022801"/>
    </source>
</evidence>
<proteinExistence type="inferred from homology"/>
<dbReference type="InterPro" id="IPR000801">
    <property type="entry name" value="Esterase-like"/>
</dbReference>
<dbReference type="GO" id="GO:0052689">
    <property type="term" value="F:carboxylic ester hydrolase activity"/>
    <property type="evidence" value="ECO:0007669"/>
    <property type="project" value="UniProtKB-KW"/>
</dbReference>
<evidence type="ECO:0000256" key="7">
    <source>
        <dbReference type="RuleBase" id="RU363068"/>
    </source>
</evidence>
<gene>
    <name evidence="8" type="primary">fghA</name>
    <name evidence="8" type="ORF">HB811_16590</name>
</gene>
<dbReference type="FunFam" id="3.40.50.1820:FF:000002">
    <property type="entry name" value="S-formylglutathione hydrolase"/>
    <property type="match status" value="1"/>
</dbReference>
<evidence type="ECO:0000256" key="5">
    <source>
        <dbReference type="NCBIfam" id="TIGR02821"/>
    </source>
</evidence>
<dbReference type="NCBIfam" id="TIGR02821">
    <property type="entry name" value="fghA_ester_D"/>
    <property type="match status" value="1"/>
</dbReference>
<evidence type="ECO:0000256" key="4">
    <source>
        <dbReference type="ARBA" id="ARBA00047590"/>
    </source>
</evidence>
<dbReference type="GO" id="GO:0018738">
    <property type="term" value="F:S-formylglutathione hydrolase activity"/>
    <property type="evidence" value="ECO:0007669"/>
    <property type="project" value="UniProtKB-UniRule"/>
</dbReference>